<dbReference type="AlphaFoldDB" id="A0A0A5G5S5"/>
<evidence type="ECO:0000313" key="1">
    <source>
        <dbReference type="EMBL" id="KGX87409.1"/>
    </source>
</evidence>
<name>A0A0A5G5S5_9BACI</name>
<dbReference type="EMBL" id="AVPG01000007">
    <property type="protein sequence ID" value="KGX87409.1"/>
    <property type="molecule type" value="Genomic_DNA"/>
</dbReference>
<evidence type="ECO:0000313" key="2">
    <source>
        <dbReference type="Proteomes" id="UP000030401"/>
    </source>
</evidence>
<dbReference type="RefSeq" id="WP_036833568.1">
    <property type="nucleotide sequence ID" value="NZ_AVPG01000007.1"/>
</dbReference>
<accession>A0A0A5G5S5</accession>
<keyword evidence="2" id="KW-1185">Reference proteome</keyword>
<gene>
    <name evidence="1" type="ORF">N784_15915</name>
</gene>
<protein>
    <submittedName>
        <fullName evidence="1">Uncharacterized protein</fullName>
    </submittedName>
</protein>
<reference evidence="1 2" key="1">
    <citation type="submission" date="2013-08" db="EMBL/GenBank/DDBJ databases">
        <authorList>
            <person name="Huang J."/>
            <person name="Wang G."/>
        </authorList>
    </citation>
    <scope>NUCLEOTIDE SEQUENCE [LARGE SCALE GENOMIC DNA]</scope>
    <source>
        <strain evidence="1 2">JSM 072002</strain>
    </source>
</reference>
<dbReference type="STRING" id="1385512.N784_15915"/>
<proteinExistence type="predicted"/>
<organism evidence="1 2">
    <name type="scientific">Pontibacillus litoralis JSM 072002</name>
    <dbReference type="NCBI Taxonomy" id="1385512"/>
    <lineage>
        <taxon>Bacteria</taxon>
        <taxon>Bacillati</taxon>
        <taxon>Bacillota</taxon>
        <taxon>Bacilli</taxon>
        <taxon>Bacillales</taxon>
        <taxon>Bacillaceae</taxon>
        <taxon>Pontibacillus</taxon>
    </lineage>
</organism>
<comment type="caution">
    <text evidence="1">The sequence shown here is derived from an EMBL/GenBank/DDBJ whole genome shotgun (WGS) entry which is preliminary data.</text>
</comment>
<dbReference type="OrthoDB" id="2474512at2"/>
<sequence length="79" mass="9260">MMETVDYYINIFQAFVMNQPLLPSTLEDEYKKLITNVYEQNNSDARKEQHVENIKHAYNFILLELTGKEASLPSFNDSN</sequence>
<dbReference type="Proteomes" id="UP000030401">
    <property type="component" value="Unassembled WGS sequence"/>
</dbReference>